<dbReference type="InterPro" id="IPR018759">
    <property type="entry name" value="BBP2_2"/>
</dbReference>
<evidence type="ECO:0000256" key="1">
    <source>
        <dbReference type="SAM" id="MobiDB-lite"/>
    </source>
</evidence>
<evidence type="ECO:0000313" key="4">
    <source>
        <dbReference type="Proteomes" id="UP000680348"/>
    </source>
</evidence>
<proteinExistence type="predicted"/>
<feature type="chain" id="PRO_5037349554" evidence="2">
    <location>
        <begin position="36"/>
        <end position="555"/>
    </location>
</feature>
<keyword evidence="2" id="KW-0732">Signal</keyword>
<accession>A0A942I9K6</accession>
<feature type="region of interest" description="Disordered" evidence="1">
    <location>
        <begin position="40"/>
        <end position="139"/>
    </location>
</feature>
<keyword evidence="4" id="KW-1185">Reference proteome</keyword>
<organism evidence="3 4">
    <name type="scientific">Pseudaminobacter soli</name>
    <name type="common">ex Zhang et al. 2022</name>
    <dbReference type="NCBI Taxonomy" id="2831468"/>
    <lineage>
        <taxon>Bacteria</taxon>
        <taxon>Pseudomonadati</taxon>
        <taxon>Pseudomonadota</taxon>
        <taxon>Alphaproteobacteria</taxon>
        <taxon>Hyphomicrobiales</taxon>
        <taxon>Phyllobacteriaceae</taxon>
        <taxon>Pseudaminobacter</taxon>
    </lineage>
</organism>
<reference evidence="3" key="1">
    <citation type="submission" date="2021-04" db="EMBL/GenBank/DDBJ databases">
        <title>Pseudaminobacter soli sp. nov., isolated from paddy soil contaminated by heavy metals.</title>
        <authorList>
            <person name="Zhang K."/>
        </authorList>
    </citation>
    <scope>NUCLEOTIDE SEQUENCE</scope>
    <source>
        <strain evidence="3">19-2017</strain>
    </source>
</reference>
<dbReference type="Proteomes" id="UP000680348">
    <property type="component" value="Unassembled WGS sequence"/>
</dbReference>
<dbReference type="AlphaFoldDB" id="A0A942I9K6"/>
<evidence type="ECO:0000256" key="2">
    <source>
        <dbReference type="SAM" id="SignalP"/>
    </source>
</evidence>
<feature type="signal peptide" evidence="2">
    <location>
        <begin position="1"/>
        <end position="35"/>
    </location>
</feature>
<protein>
    <submittedName>
        <fullName evidence="3">Outer membrane beta-barrel protein</fullName>
    </submittedName>
</protein>
<dbReference type="EMBL" id="JAGWCR010000009">
    <property type="protein sequence ID" value="MBS3650405.1"/>
    <property type="molecule type" value="Genomic_DNA"/>
</dbReference>
<feature type="compositionally biased region" description="Low complexity" evidence="1">
    <location>
        <begin position="99"/>
        <end position="110"/>
    </location>
</feature>
<dbReference type="Pfam" id="PF10082">
    <property type="entry name" value="BBP2_2"/>
    <property type="match status" value="1"/>
</dbReference>
<dbReference type="RefSeq" id="WP_188255964.1">
    <property type="nucleotide sequence ID" value="NZ_JABVCF010000009.1"/>
</dbReference>
<comment type="caution">
    <text evidence="3">The sequence shown here is derived from an EMBL/GenBank/DDBJ whole genome shotgun (WGS) entry which is preliminary data.</text>
</comment>
<gene>
    <name evidence="3" type="ORF">KEU06_17455</name>
</gene>
<name>A0A942I9K6_9HYPH</name>
<sequence length="555" mass="58872">MPPVRNQPLNSLRAPALGVLLAAAAGTAPVLPAIAQETPTLRGGLSQGNSARPAAEASGAIPVPYEPASAGAVPADSSTSDGSLFGQRDDARSAFSDNTPTPTRRPSTAAARDRERARLNSAETAVEGSEQPAPEDTGRQATAIVRTPPVGSVEKIGPPEGTGRLDAIQDLDPTNPEDNPFAPLGLRVGTFILRPSLEQGLTYTTNADYSPNGTDALLSETTLRLNAISDWSEHSASLDAYGTFRDSLSGYDLRETSAGALAALNLDLGEETRARTTLEYERAPETASSPVTIEGTVSEPIRQTFSGSIGLEREVGRALFGATGRIEHDRYGDAELSNGDSLSQEDRNSTLATLSLRAGYEISPVLAPFVEGEVGRRFYQQETDGAGFERSSDRLGARAGLAVDLGEKLSGEISGGWIREQFDDDRLAPIEGPTLNALITWSPERETTVVASASTTVEGTTNAGESGSILHSGEISLERQVRSNLTANGMIGAGYRDYSGSTSHDFLFNAQVGATWWLNRYTGITGRLRHESLRSNIEGRDYDASSVFLGMTLQR</sequence>
<evidence type="ECO:0000313" key="3">
    <source>
        <dbReference type="EMBL" id="MBS3650405.1"/>
    </source>
</evidence>